<reference evidence="5 6" key="2">
    <citation type="submission" date="2018-11" db="EMBL/GenBank/DDBJ databases">
        <authorList>
            <consortium name="Pathogen Informatics"/>
        </authorList>
    </citation>
    <scope>NUCLEOTIDE SEQUENCE [LARGE SCALE GENOMIC DNA]</scope>
</reference>
<dbReference type="GO" id="GO:0050840">
    <property type="term" value="F:extracellular matrix binding"/>
    <property type="evidence" value="ECO:0007669"/>
    <property type="project" value="TreeGrafter"/>
</dbReference>
<feature type="domain" description="Kazal-like" evidence="4">
    <location>
        <begin position="98"/>
        <end position="151"/>
    </location>
</feature>
<feature type="domain" description="Kazal-like" evidence="4">
    <location>
        <begin position="15"/>
        <end position="62"/>
    </location>
</feature>
<name>A0A183HFD2_9BILA</name>
<evidence type="ECO:0000313" key="7">
    <source>
        <dbReference type="WBParaSite" id="OFLC_0000619301-mRNA-1"/>
    </source>
</evidence>
<dbReference type="GO" id="GO:0005509">
    <property type="term" value="F:calcium ion binding"/>
    <property type="evidence" value="ECO:0007669"/>
    <property type="project" value="TreeGrafter"/>
</dbReference>
<dbReference type="SUPFAM" id="SSF100895">
    <property type="entry name" value="Kazal-type serine protease inhibitors"/>
    <property type="match status" value="2"/>
</dbReference>
<dbReference type="GO" id="GO:0005615">
    <property type="term" value="C:extracellular space"/>
    <property type="evidence" value="ECO:0007669"/>
    <property type="project" value="TreeGrafter"/>
</dbReference>
<dbReference type="PANTHER" id="PTHR13866">
    <property type="entry name" value="SPARC OSTEONECTIN"/>
    <property type="match status" value="1"/>
</dbReference>
<dbReference type="STRING" id="387005.A0A183HFD2"/>
<sequence>METCHIQKNGTAICRCIQYCPPITKPICAVNGKTYDNECVMRRSACMSKIRNAVRHTGPCGNSFTILINNRKYIPPCKSFGVCAGYDGCRPSEICIDRDGEPVCECEACDSQLNEVCASDGITYANECKMRLESCLTGKFIYQKYSGVCGQIWLVCKLFIYNLTKSIIVCVPCLHN</sequence>
<evidence type="ECO:0000313" key="5">
    <source>
        <dbReference type="EMBL" id="VDO45735.1"/>
    </source>
</evidence>
<protein>
    <submittedName>
        <fullName evidence="7">Agrin-like protein</fullName>
    </submittedName>
</protein>
<accession>A0A183HFD2</accession>
<evidence type="ECO:0000256" key="1">
    <source>
        <dbReference type="ARBA" id="ARBA00022729"/>
    </source>
</evidence>
<evidence type="ECO:0000256" key="2">
    <source>
        <dbReference type="ARBA" id="ARBA00023157"/>
    </source>
</evidence>
<keyword evidence="2" id="KW-1015">Disulfide bond</keyword>
<dbReference type="PANTHER" id="PTHR13866:SF14">
    <property type="entry name" value="BM-40"/>
    <property type="match status" value="1"/>
</dbReference>
<dbReference type="EMBL" id="UZAJ01005754">
    <property type="protein sequence ID" value="VDO45735.1"/>
    <property type="molecule type" value="Genomic_DNA"/>
</dbReference>
<dbReference type="CDD" id="cd00104">
    <property type="entry name" value="KAZAL_FS"/>
    <property type="match status" value="2"/>
</dbReference>
<dbReference type="GO" id="GO:0005518">
    <property type="term" value="F:collagen binding"/>
    <property type="evidence" value="ECO:0007669"/>
    <property type="project" value="TreeGrafter"/>
</dbReference>
<keyword evidence="3" id="KW-0325">Glycoprotein</keyword>
<dbReference type="SMART" id="SM00280">
    <property type="entry name" value="KAZAL"/>
    <property type="match status" value="2"/>
</dbReference>
<gene>
    <name evidence="5" type="ORF">OFLC_LOCUS6193</name>
</gene>
<organism evidence="7">
    <name type="scientific">Onchocerca flexuosa</name>
    <dbReference type="NCBI Taxonomy" id="387005"/>
    <lineage>
        <taxon>Eukaryota</taxon>
        <taxon>Metazoa</taxon>
        <taxon>Ecdysozoa</taxon>
        <taxon>Nematoda</taxon>
        <taxon>Chromadorea</taxon>
        <taxon>Rhabditida</taxon>
        <taxon>Spirurina</taxon>
        <taxon>Spiruromorpha</taxon>
        <taxon>Filarioidea</taxon>
        <taxon>Onchocercidae</taxon>
        <taxon>Onchocerca</taxon>
    </lineage>
</organism>
<dbReference type="AlphaFoldDB" id="A0A183HFD2"/>
<dbReference type="Proteomes" id="UP000267606">
    <property type="component" value="Unassembled WGS sequence"/>
</dbReference>
<proteinExistence type="predicted"/>
<dbReference type="InterPro" id="IPR002350">
    <property type="entry name" value="Kazal_dom"/>
</dbReference>
<dbReference type="InterPro" id="IPR036058">
    <property type="entry name" value="Kazal_dom_sf"/>
</dbReference>
<evidence type="ECO:0000313" key="6">
    <source>
        <dbReference type="Proteomes" id="UP000267606"/>
    </source>
</evidence>
<evidence type="ECO:0000256" key="3">
    <source>
        <dbReference type="ARBA" id="ARBA00023180"/>
    </source>
</evidence>
<dbReference type="PROSITE" id="PS51465">
    <property type="entry name" value="KAZAL_2"/>
    <property type="match status" value="2"/>
</dbReference>
<keyword evidence="1" id="KW-0732">Signal</keyword>
<dbReference type="Gene3D" id="3.30.60.30">
    <property type="match status" value="2"/>
</dbReference>
<evidence type="ECO:0000259" key="4">
    <source>
        <dbReference type="PROSITE" id="PS51465"/>
    </source>
</evidence>
<keyword evidence="6" id="KW-1185">Reference proteome</keyword>
<dbReference type="WBParaSite" id="OFLC_0000619301-mRNA-1">
    <property type="protein sequence ID" value="OFLC_0000619301-mRNA-1"/>
    <property type="gene ID" value="OFLC_0000619301"/>
</dbReference>
<dbReference type="Pfam" id="PF07648">
    <property type="entry name" value="Kazal_2"/>
    <property type="match status" value="2"/>
</dbReference>
<reference evidence="7" key="1">
    <citation type="submission" date="2016-06" db="UniProtKB">
        <authorList>
            <consortium name="WormBaseParasite"/>
        </authorList>
    </citation>
    <scope>IDENTIFICATION</scope>
</reference>